<keyword evidence="3" id="KW-1185">Reference proteome</keyword>
<keyword evidence="1" id="KW-0812">Transmembrane</keyword>
<evidence type="ECO:0000313" key="3">
    <source>
        <dbReference type="Proteomes" id="UP000297855"/>
    </source>
</evidence>
<dbReference type="EMBL" id="RQEV01000003">
    <property type="protein sequence ID" value="TGK21153.1"/>
    <property type="molecule type" value="Genomic_DNA"/>
</dbReference>
<feature type="transmembrane region" description="Helical" evidence="1">
    <location>
        <begin position="383"/>
        <end position="405"/>
    </location>
</feature>
<evidence type="ECO:0000313" key="2">
    <source>
        <dbReference type="EMBL" id="TGK21153.1"/>
    </source>
</evidence>
<keyword evidence="1" id="KW-1133">Transmembrane helix</keyword>
<dbReference type="AlphaFoldDB" id="A0A4R9GSZ9"/>
<organism evidence="2 3">
    <name type="scientific">Leptospira fluminis</name>
    <dbReference type="NCBI Taxonomy" id="2484979"/>
    <lineage>
        <taxon>Bacteria</taxon>
        <taxon>Pseudomonadati</taxon>
        <taxon>Spirochaetota</taxon>
        <taxon>Spirochaetia</taxon>
        <taxon>Leptospirales</taxon>
        <taxon>Leptospiraceae</taxon>
        <taxon>Leptospira</taxon>
    </lineage>
</organism>
<feature type="transmembrane region" description="Helical" evidence="1">
    <location>
        <begin position="186"/>
        <end position="209"/>
    </location>
</feature>
<feature type="transmembrane region" description="Helical" evidence="1">
    <location>
        <begin position="215"/>
        <end position="235"/>
    </location>
</feature>
<dbReference type="OrthoDB" id="9787430at2"/>
<comment type="caution">
    <text evidence="2">The sequence shown here is derived from an EMBL/GenBank/DDBJ whole genome shotgun (WGS) entry which is preliminary data.</text>
</comment>
<evidence type="ECO:0000256" key="1">
    <source>
        <dbReference type="SAM" id="Phobius"/>
    </source>
</evidence>
<protein>
    <submittedName>
        <fullName evidence="2">DUF445 domain-containing protein</fullName>
    </submittedName>
</protein>
<proteinExistence type="predicted"/>
<keyword evidence="1" id="KW-0472">Membrane</keyword>
<sequence length="408" mass="46806">MSEWNFTDSHAIQILSILATSSFVGWITNYIAVKMIFYPNERVGFGFIGWQGIIPHHAIKMSGLIAQILTSKLIRPYELYKKVRPEKIADLIADLIRMRSSEIVKDVIVAESPVLWATLPPGSKEILEKEIREEIPVKIREVYHSFGKELDRVMGIEEFVRASLSGPNTKYLVEVFRKCGGPEFDFIVRSGIYFGFLIGCFQVCFWEIFDRWWTLPIMGVVVGYVTNWMAILMIFHPLESKNFILFKYQGLFLKRQKEVSREFASVISSRVLTTENLIRLIFLGKGGDLIVRELAERAKELSERKLKEKIPYAKLLLGNAKVKEVQEKIADKVVGMVPETAERMKGYLEETLEIERIISLRLSQLPSTEFERLLHSVFREDELTLILLGALLGGLVGCIQTYLLFFAP</sequence>
<dbReference type="RefSeq" id="WP_135812443.1">
    <property type="nucleotide sequence ID" value="NZ_RQEV01000003.1"/>
</dbReference>
<gene>
    <name evidence="2" type="ORF">EHO61_04685</name>
</gene>
<feature type="transmembrane region" description="Helical" evidence="1">
    <location>
        <begin position="12"/>
        <end position="32"/>
    </location>
</feature>
<name>A0A4R9GSZ9_9LEPT</name>
<dbReference type="Proteomes" id="UP000297855">
    <property type="component" value="Unassembled WGS sequence"/>
</dbReference>
<dbReference type="PANTHER" id="PTHR35791">
    <property type="entry name" value="UPF0754 MEMBRANE PROTEIN YHEB"/>
    <property type="match status" value="1"/>
</dbReference>
<reference evidence="2" key="1">
    <citation type="journal article" date="2019" name="PLoS Negl. Trop. Dis.">
        <title>Revisiting the worldwide diversity of Leptospira species in the environment.</title>
        <authorList>
            <person name="Vincent A.T."/>
            <person name="Schiettekatte O."/>
            <person name="Bourhy P."/>
            <person name="Veyrier F.J."/>
            <person name="Picardeau M."/>
        </authorList>
    </citation>
    <scope>NUCLEOTIDE SEQUENCE [LARGE SCALE GENOMIC DNA]</scope>
    <source>
        <strain evidence="2">SCS5</strain>
    </source>
</reference>
<dbReference type="PANTHER" id="PTHR35791:SF1">
    <property type="entry name" value="UPF0754 MEMBRANE PROTEIN YHEB"/>
    <property type="match status" value="1"/>
</dbReference>
<accession>A0A4R9GSZ9</accession>